<proteinExistence type="inferred from homology"/>
<dbReference type="InterPro" id="IPR003439">
    <property type="entry name" value="ABC_transporter-like_ATP-bd"/>
</dbReference>
<dbReference type="InterPro" id="IPR027417">
    <property type="entry name" value="P-loop_NTPase"/>
</dbReference>
<sequence length="238" mass="26055">MSDDRSRQSAPVLAVREVRKSYHVGLPTESEVLHGVSFELAADDFCALVGPSGSGKTSLLNLVAQLDTPTQGEIELLGHPTRGMQDQARTLLRRRALGFVFQFHHLIPAFTALENVLMPCMIDHGKPRMADRERALALLQDVGLGDFAHKLPTELSGGQQQRVAIARALVTHPPLLVADEPTGNLDTQTAESIFALFRRFHEQLGCAVLIVTHDQRLSSQADRLITLVDGRIAGDCVR</sequence>
<evidence type="ECO:0000313" key="9">
    <source>
        <dbReference type="EMBL" id="PWF22606.1"/>
    </source>
</evidence>
<keyword evidence="10" id="KW-1185">Reference proteome</keyword>
<dbReference type="PROSITE" id="PS00211">
    <property type="entry name" value="ABC_TRANSPORTER_1"/>
    <property type="match status" value="1"/>
</dbReference>
<dbReference type="GO" id="GO:0005886">
    <property type="term" value="C:plasma membrane"/>
    <property type="evidence" value="ECO:0007669"/>
    <property type="project" value="TreeGrafter"/>
</dbReference>
<keyword evidence="5" id="KW-0812">Transmembrane</keyword>
<dbReference type="GO" id="GO:0022857">
    <property type="term" value="F:transmembrane transporter activity"/>
    <property type="evidence" value="ECO:0007669"/>
    <property type="project" value="TreeGrafter"/>
</dbReference>
<gene>
    <name evidence="9" type="ORF">DD235_11020</name>
</gene>
<evidence type="ECO:0000256" key="1">
    <source>
        <dbReference type="ARBA" id="ARBA00022448"/>
    </source>
</evidence>
<feature type="domain" description="ABC transporter" evidence="8">
    <location>
        <begin position="13"/>
        <end position="237"/>
    </location>
</feature>
<dbReference type="SMART" id="SM00382">
    <property type="entry name" value="AAA"/>
    <property type="match status" value="1"/>
</dbReference>
<dbReference type="GO" id="GO:0016887">
    <property type="term" value="F:ATP hydrolysis activity"/>
    <property type="evidence" value="ECO:0007669"/>
    <property type="project" value="InterPro"/>
</dbReference>
<evidence type="ECO:0000259" key="8">
    <source>
        <dbReference type="PROSITE" id="PS50893"/>
    </source>
</evidence>
<evidence type="ECO:0000256" key="6">
    <source>
        <dbReference type="ARBA" id="ARBA00023251"/>
    </source>
</evidence>
<keyword evidence="3" id="KW-0547">Nucleotide-binding</keyword>
<accession>A0A2V1K1F3</accession>
<evidence type="ECO:0000256" key="5">
    <source>
        <dbReference type="ARBA" id="ARBA00022989"/>
    </source>
</evidence>
<dbReference type="SUPFAM" id="SSF52540">
    <property type="entry name" value="P-loop containing nucleoside triphosphate hydrolases"/>
    <property type="match status" value="1"/>
</dbReference>
<dbReference type="CDD" id="cd03255">
    <property type="entry name" value="ABC_MJ0796_LolCDE_FtsE"/>
    <property type="match status" value="1"/>
</dbReference>
<dbReference type="FunFam" id="3.40.50.300:FF:000032">
    <property type="entry name" value="Export ABC transporter ATP-binding protein"/>
    <property type="match status" value="1"/>
</dbReference>
<dbReference type="InterPro" id="IPR015854">
    <property type="entry name" value="ABC_transpr_LolD-like"/>
</dbReference>
<dbReference type="AlphaFoldDB" id="A0A2V1K1F3"/>
<dbReference type="Pfam" id="PF00005">
    <property type="entry name" value="ABC_tran"/>
    <property type="match status" value="1"/>
</dbReference>
<dbReference type="InterPro" id="IPR017871">
    <property type="entry name" value="ABC_transporter-like_CS"/>
</dbReference>
<organism evidence="9 10">
    <name type="scientific">Corticimicrobacter populi</name>
    <dbReference type="NCBI Taxonomy" id="2175229"/>
    <lineage>
        <taxon>Bacteria</taxon>
        <taxon>Pseudomonadati</taxon>
        <taxon>Pseudomonadota</taxon>
        <taxon>Betaproteobacteria</taxon>
        <taxon>Burkholderiales</taxon>
        <taxon>Alcaligenaceae</taxon>
        <taxon>Corticimicrobacter</taxon>
    </lineage>
</organism>
<dbReference type="PROSITE" id="PS50893">
    <property type="entry name" value="ABC_TRANSPORTER_2"/>
    <property type="match status" value="1"/>
</dbReference>
<dbReference type="GO" id="GO:0046677">
    <property type="term" value="P:response to antibiotic"/>
    <property type="evidence" value="ECO:0007669"/>
    <property type="project" value="UniProtKB-KW"/>
</dbReference>
<keyword evidence="1" id="KW-0813">Transport</keyword>
<dbReference type="GO" id="GO:0005524">
    <property type="term" value="F:ATP binding"/>
    <property type="evidence" value="ECO:0007669"/>
    <property type="project" value="UniProtKB-KW"/>
</dbReference>
<dbReference type="PANTHER" id="PTHR24220">
    <property type="entry name" value="IMPORT ATP-BINDING PROTEIN"/>
    <property type="match status" value="1"/>
</dbReference>
<dbReference type="Gene3D" id="3.40.50.300">
    <property type="entry name" value="P-loop containing nucleotide triphosphate hydrolases"/>
    <property type="match status" value="1"/>
</dbReference>
<keyword evidence="2" id="KW-1003">Cell membrane</keyword>
<dbReference type="PANTHER" id="PTHR24220:SF689">
    <property type="entry name" value="LIPOPROTEIN-RELEASING SYSTEM ATP-BINDING PROTEIN LOLD"/>
    <property type="match status" value="1"/>
</dbReference>
<keyword evidence="5" id="KW-1133">Transmembrane helix</keyword>
<reference evidence="10" key="1">
    <citation type="submission" date="2018-05" db="EMBL/GenBank/DDBJ databases">
        <authorList>
            <person name="Li Y."/>
        </authorList>
    </citation>
    <scope>NUCLEOTIDE SEQUENCE [LARGE SCALE GENOMIC DNA]</scope>
    <source>
        <strain evidence="10">3d-2-2</strain>
    </source>
</reference>
<dbReference type="Proteomes" id="UP000245212">
    <property type="component" value="Unassembled WGS sequence"/>
</dbReference>
<name>A0A2V1K1F3_9BURK</name>
<evidence type="ECO:0000256" key="4">
    <source>
        <dbReference type="ARBA" id="ARBA00022840"/>
    </source>
</evidence>
<dbReference type="EMBL" id="QETA01000004">
    <property type="protein sequence ID" value="PWF22606.1"/>
    <property type="molecule type" value="Genomic_DNA"/>
</dbReference>
<evidence type="ECO:0000256" key="7">
    <source>
        <dbReference type="ARBA" id="ARBA00038388"/>
    </source>
</evidence>
<comment type="similarity">
    <text evidence="7">Belongs to the ABC transporter superfamily. Macrolide exporter (TC 3.A.1.122) family.</text>
</comment>
<keyword evidence="4 9" id="KW-0067">ATP-binding</keyword>
<evidence type="ECO:0000256" key="2">
    <source>
        <dbReference type="ARBA" id="ARBA00022475"/>
    </source>
</evidence>
<evidence type="ECO:0000256" key="3">
    <source>
        <dbReference type="ARBA" id="ARBA00022741"/>
    </source>
</evidence>
<dbReference type="RefSeq" id="WP_109062131.1">
    <property type="nucleotide sequence ID" value="NZ_QETA01000004.1"/>
</dbReference>
<keyword evidence="5" id="KW-0472">Membrane</keyword>
<dbReference type="InterPro" id="IPR003593">
    <property type="entry name" value="AAA+_ATPase"/>
</dbReference>
<dbReference type="GO" id="GO:0098796">
    <property type="term" value="C:membrane protein complex"/>
    <property type="evidence" value="ECO:0007669"/>
    <property type="project" value="UniProtKB-ARBA"/>
</dbReference>
<protein>
    <submittedName>
        <fullName evidence="9">ABC transporter ATP-binding protein</fullName>
    </submittedName>
</protein>
<comment type="caution">
    <text evidence="9">The sequence shown here is derived from an EMBL/GenBank/DDBJ whole genome shotgun (WGS) entry which is preliminary data.</text>
</comment>
<evidence type="ECO:0000313" key="10">
    <source>
        <dbReference type="Proteomes" id="UP000245212"/>
    </source>
</evidence>
<keyword evidence="6" id="KW-0046">Antibiotic resistance</keyword>
<dbReference type="InterPro" id="IPR017911">
    <property type="entry name" value="MacB-like_ATP-bd"/>
</dbReference>